<name>A0A515DA10_9BURK</name>
<evidence type="ECO:0000313" key="2">
    <source>
        <dbReference type="Proteomes" id="UP000316798"/>
    </source>
</evidence>
<reference evidence="1 2" key="1">
    <citation type="submission" date="2019-01" db="EMBL/GenBank/DDBJ databases">
        <title>Genomic insights into a novel species Rhodoferax sp.</title>
        <authorList>
            <person name="Jin L."/>
        </authorList>
    </citation>
    <scope>NUCLEOTIDE SEQUENCE [LARGE SCALE GENOMIC DNA]</scope>
    <source>
        <strain evidence="1 2">CHu59-6-5</strain>
    </source>
</reference>
<dbReference type="KEGG" id="rhf:EUB48_08080"/>
<dbReference type="AlphaFoldDB" id="A0A515DA10"/>
<protein>
    <submittedName>
        <fullName evidence="1">Uncharacterized protein</fullName>
    </submittedName>
</protein>
<accession>A0A515DA10</accession>
<evidence type="ECO:0000313" key="1">
    <source>
        <dbReference type="EMBL" id="QDL37243.1"/>
    </source>
</evidence>
<gene>
    <name evidence="1" type="ORF">EUB48_08080</name>
</gene>
<dbReference type="EMBL" id="CP035503">
    <property type="protein sequence ID" value="QDL37243.1"/>
    <property type="molecule type" value="Genomic_DNA"/>
</dbReference>
<sequence>MSSGSIAGVAAGPILPIWNPKARVSPQATGRSTLELVAPDLHIGALHTQLAPGLAQHGLAKAVVLTDQVAPQQTRSQFVFVERLPK</sequence>
<keyword evidence="2" id="KW-1185">Reference proteome</keyword>
<organism evidence="1 2">
    <name type="scientific">Rhodoferax sediminis</name>
    <dbReference type="NCBI Taxonomy" id="2509614"/>
    <lineage>
        <taxon>Bacteria</taxon>
        <taxon>Pseudomonadati</taxon>
        <taxon>Pseudomonadota</taxon>
        <taxon>Betaproteobacteria</taxon>
        <taxon>Burkholderiales</taxon>
        <taxon>Comamonadaceae</taxon>
        <taxon>Rhodoferax</taxon>
    </lineage>
</organism>
<proteinExistence type="predicted"/>
<dbReference type="Proteomes" id="UP000316798">
    <property type="component" value="Chromosome"/>
</dbReference>